<sequence length="379" mass="40801">MQGGPSFSVVAYLATTGKVSHLHELASRPRRQDSVGDFLSQPSRPATLFSNPLTMRSLALRACSRPLRLAPSRLQYLVRHSSTEAAASPNSSSTTPAAPKQPPPKPAAKPTFAPKSKSAAAPQTNGKPRKWVSPSSAPQDRIKIELFPGSTVDQVDVESAKQIPTPVTNPAAFVAALTASSPSYGNGNGSTSAAASPVDENGNPIDWSNSFHGLSTSPFSPEAAAILMAPIDSADIEIKPDGIVYLPEIKYRRILNKAFGPGGWGLAPRGELVVGEKVVTREYALVVNGRFVAQARGECQYFSVDTIPTAGEGCKSNALMRCCKDLGIASELWDPRFLRTFKKACGHEVWVEHVVTKKRRQIWKRKDCDPAYPFQLPAK</sequence>
<keyword evidence="6" id="KW-0238">DNA-binding</keyword>
<evidence type="ECO:0000256" key="3">
    <source>
        <dbReference type="ARBA" id="ARBA00013628"/>
    </source>
</evidence>
<evidence type="ECO:0000256" key="5">
    <source>
        <dbReference type="ARBA" id="ARBA00022946"/>
    </source>
</evidence>
<keyword evidence="4" id="KW-0227">DNA damage</keyword>
<keyword evidence="5" id="KW-0809">Transit peptide</keyword>
<evidence type="ECO:0000256" key="10">
    <source>
        <dbReference type="SAM" id="MobiDB-lite"/>
    </source>
</evidence>
<comment type="caution">
    <text evidence="11">The sequence shown here is derived from an EMBL/GenBank/DDBJ whole genome shotgun (WGS) entry which is preliminary data.</text>
</comment>
<reference evidence="11" key="1">
    <citation type="journal article" date="2023" name="Mol. Phylogenet. Evol.">
        <title>Genome-scale phylogeny and comparative genomics of the fungal order Sordariales.</title>
        <authorList>
            <person name="Hensen N."/>
            <person name="Bonometti L."/>
            <person name="Westerberg I."/>
            <person name="Brannstrom I.O."/>
            <person name="Guillou S."/>
            <person name="Cros-Aarteil S."/>
            <person name="Calhoun S."/>
            <person name="Haridas S."/>
            <person name="Kuo A."/>
            <person name="Mondo S."/>
            <person name="Pangilinan J."/>
            <person name="Riley R."/>
            <person name="LaButti K."/>
            <person name="Andreopoulos B."/>
            <person name="Lipzen A."/>
            <person name="Chen C."/>
            <person name="Yan M."/>
            <person name="Daum C."/>
            <person name="Ng V."/>
            <person name="Clum A."/>
            <person name="Steindorff A."/>
            <person name="Ohm R.A."/>
            <person name="Martin F."/>
            <person name="Silar P."/>
            <person name="Natvig D.O."/>
            <person name="Lalanne C."/>
            <person name="Gautier V."/>
            <person name="Ament-Velasquez S.L."/>
            <person name="Kruys A."/>
            <person name="Hutchinson M.I."/>
            <person name="Powell A.J."/>
            <person name="Barry K."/>
            <person name="Miller A.N."/>
            <person name="Grigoriev I.V."/>
            <person name="Debuchy R."/>
            <person name="Gladieux P."/>
            <person name="Hiltunen Thoren M."/>
            <person name="Johannesson H."/>
        </authorList>
    </citation>
    <scope>NUCLEOTIDE SEQUENCE</scope>
    <source>
        <strain evidence="11">PSN293</strain>
    </source>
</reference>
<comment type="subcellular location">
    <subcellularLocation>
        <location evidence="1">Mitochondrion matrix</location>
        <location evidence="1">Mitochondrion nucleoid</location>
    </subcellularLocation>
</comment>
<evidence type="ECO:0000256" key="8">
    <source>
        <dbReference type="ARBA" id="ARBA00023204"/>
    </source>
</evidence>
<evidence type="ECO:0000256" key="9">
    <source>
        <dbReference type="ARBA" id="ARBA00023271"/>
    </source>
</evidence>
<feature type="compositionally biased region" description="Low complexity" evidence="10">
    <location>
        <begin position="83"/>
        <end position="98"/>
    </location>
</feature>
<dbReference type="AlphaFoldDB" id="A0AAN7BB68"/>
<evidence type="ECO:0000256" key="7">
    <source>
        <dbReference type="ARBA" id="ARBA00023128"/>
    </source>
</evidence>
<evidence type="ECO:0000256" key="6">
    <source>
        <dbReference type="ARBA" id="ARBA00023125"/>
    </source>
</evidence>
<keyword evidence="8" id="KW-0234">DNA repair</keyword>
<gene>
    <name evidence="11" type="ORF">QBC37DRAFT_415942</name>
</gene>
<protein>
    <recommendedName>
        <fullName evidence="3">Mitochondrial genome maintenance protein MGM101</fullName>
    </recommendedName>
</protein>
<dbReference type="GO" id="GO:0000725">
    <property type="term" value="P:recombinational repair"/>
    <property type="evidence" value="ECO:0007669"/>
    <property type="project" value="TreeGrafter"/>
</dbReference>
<feature type="region of interest" description="Disordered" evidence="10">
    <location>
        <begin position="81"/>
        <end position="139"/>
    </location>
</feature>
<evidence type="ECO:0000313" key="11">
    <source>
        <dbReference type="EMBL" id="KAK4216862.1"/>
    </source>
</evidence>
<dbReference type="PANTHER" id="PTHR31404">
    <property type="entry name" value="MITOCHONDRIAL GENOME MAINTENANCE PROTEIN MGM101"/>
    <property type="match status" value="1"/>
</dbReference>
<keyword evidence="7" id="KW-0496">Mitochondrion</keyword>
<name>A0AAN7BB68_9PEZI</name>
<evidence type="ECO:0000256" key="4">
    <source>
        <dbReference type="ARBA" id="ARBA00022763"/>
    </source>
</evidence>
<evidence type="ECO:0000256" key="2">
    <source>
        <dbReference type="ARBA" id="ARBA00007053"/>
    </source>
</evidence>
<dbReference type="GO" id="GO:0000262">
    <property type="term" value="C:mitochondrial chromosome"/>
    <property type="evidence" value="ECO:0007669"/>
    <property type="project" value="InterPro"/>
</dbReference>
<accession>A0AAN7BB68</accession>
<evidence type="ECO:0000313" key="12">
    <source>
        <dbReference type="Proteomes" id="UP001301769"/>
    </source>
</evidence>
<dbReference type="EMBL" id="MU858064">
    <property type="protein sequence ID" value="KAK4216862.1"/>
    <property type="molecule type" value="Genomic_DNA"/>
</dbReference>
<dbReference type="Proteomes" id="UP001301769">
    <property type="component" value="Unassembled WGS sequence"/>
</dbReference>
<dbReference type="GO" id="GO:0036297">
    <property type="term" value="P:interstrand cross-link repair"/>
    <property type="evidence" value="ECO:0007669"/>
    <property type="project" value="TreeGrafter"/>
</dbReference>
<reference evidence="11" key="2">
    <citation type="submission" date="2023-05" db="EMBL/GenBank/DDBJ databases">
        <authorList>
            <consortium name="Lawrence Berkeley National Laboratory"/>
            <person name="Steindorff A."/>
            <person name="Hensen N."/>
            <person name="Bonometti L."/>
            <person name="Westerberg I."/>
            <person name="Brannstrom I.O."/>
            <person name="Guillou S."/>
            <person name="Cros-Aarteil S."/>
            <person name="Calhoun S."/>
            <person name="Haridas S."/>
            <person name="Kuo A."/>
            <person name="Mondo S."/>
            <person name="Pangilinan J."/>
            <person name="Riley R."/>
            <person name="Labutti K."/>
            <person name="Andreopoulos B."/>
            <person name="Lipzen A."/>
            <person name="Chen C."/>
            <person name="Yanf M."/>
            <person name="Daum C."/>
            <person name="Ng V."/>
            <person name="Clum A."/>
            <person name="Ohm R."/>
            <person name="Martin F."/>
            <person name="Silar P."/>
            <person name="Natvig D."/>
            <person name="Lalanne C."/>
            <person name="Gautier V."/>
            <person name="Ament-Velasquez S.L."/>
            <person name="Kruys A."/>
            <person name="Hutchinson M.I."/>
            <person name="Powell A.J."/>
            <person name="Barry K."/>
            <person name="Miller A.N."/>
            <person name="Grigoriev I.V."/>
            <person name="Debuchy R."/>
            <person name="Gladieux P."/>
            <person name="Thoren M.H."/>
            <person name="Johannesson H."/>
        </authorList>
    </citation>
    <scope>NUCLEOTIDE SEQUENCE</scope>
    <source>
        <strain evidence="11">PSN293</strain>
    </source>
</reference>
<dbReference type="InterPro" id="IPR009446">
    <property type="entry name" value="Mgm101"/>
</dbReference>
<proteinExistence type="inferred from homology"/>
<evidence type="ECO:0000256" key="1">
    <source>
        <dbReference type="ARBA" id="ARBA00004436"/>
    </source>
</evidence>
<keyword evidence="12" id="KW-1185">Reference proteome</keyword>
<dbReference type="GO" id="GO:0003697">
    <property type="term" value="F:single-stranded DNA binding"/>
    <property type="evidence" value="ECO:0007669"/>
    <property type="project" value="InterPro"/>
</dbReference>
<dbReference type="PANTHER" id="PTHR31404:SF0">
    <property type="entry name" value="MITOCHONDRIAL GENOME MAINTENANCE PROTEIN MGM101"/>
    <property type="match status" value="1"/>
</dbReference>
<organism evidence="11 12">
    <name type="scientific">Rhypophila decipiens</name>
    <dbReference type="NCBI Taxonomy" id="261697"/>
    <lineage>
        <taxon>Eukaryota</taxon>
        <taxon>Fungi</taxon>
        <taxon>Dikarya</taxon>
        <taxon>Ascomycota</taxon>
        <taxon>Pezizomycotina</taxon>
        <taxon>Sordariomycetes</taxon>
        <taxon>Sordariomycetidae</taxon>
        <taxon>Sordariales</taxon>
        <taxon>Naviculisporaceae</taxon>
        <taxon>Rhypophila</taxon>
    </lineage>
</organism>
<comment type="similarity">
    <text evidence="2">Belongs to the MGM101 family.</text>
</comment>
<feature type="region of interest" description="Disordered" evidence="10">
    <location>
        <begin position="26"/>
        <end position="45"/>
    </location>
</feature>
<feature type="compositionally biased region" description="Low complexity" evidence="10">
    <location>
        <begin position="108"/>
        <end position="124"/>
    </location>
</feature>
<keyword evidence="9" id="KW-1135">Mitochondrion nucleoid</keyword>
<dbReference type="Pfam" id="PF06420">
    <property type="entry name" value="Mgm101p"/>
    <property type="match status" value="1"/>
</dbReference>